<dbReference type="OrthoDB" id="204801at2157"/>
<evidence type="ECO:0000313" key="3">
    <source>
        <dbReference type="Proteomes" id="UP000219453"/>
    </source>
</evidence>
<name>A0A285NX22_NATPI</name>
<dbReference type="InterPro" id="IPR008407">
    <property type="entry name" value="Brnchd-chn_aa_trnsp_AzlD"/>
</dbReference>
<accession>A0A285NX22</accession>
<keyword evidence="1" id="KW-0472">Membrane</keyword>
<evidence type="ECO:0000313" key="2">
    <source>
        <dbReference type="EMBL" id="SNZ12191.1"/>
    </source>
</evidence>
<organism evidence="2 3">
    <name type="scientific">Natronoarchaeum philippinense</name>
    <dbReference type="NCBI Taxonomy" id="558529"/>
    <lineage>
        <taxon>Archaea</taxon>
        <taxon>Methanobacteriati</taxon>
        <taxon>Methanobacteriota</taxon>
        <taxon>Stenosarchaea group</taxon>
        <taxon>Halobacteria</taxon>
        <taxon>Halobacteriales</taxon>
        <taxon>Natronoarchaeaceae</taxon>
    </lineage>
</organism>
<feature type="transmembrane region" description="Helical" evidence="1">
    <location>
        <begin position="12"/>
        <end position="33"/>
    </location>
</feature>
<feature type="transmembrane region" description="Helical" evidence="1">
    <location>
        <begin position="45"/>
        <end position="65"/>
    </location>
</feature>
<dbReference type="RefSeq" id="WP_097008511.1">
    <property type="nucleotide sequence ID" value="NZ_OBEJ01000002.1"/>
</dbReference>
<dbReference type="Proteomes" id="UP000219453">
    <property type="component" value="Unassembled WGS sequence"/>
</dbReference>
<proteinExistence type="predicted"/>
<feature type="transmembrane region" description="Helical" evidence="1">
    <location>
        <begin position="85"/>
        <end position="103"/>
    </location>
</feature>
<sequence>MSPDLSLDPVVVAVVLAMAVSTYVAKAGGLWLLGRIDVSERAEAGLEVLPGAIVVSIIGPELAAGGPAEWAAAGVALLVAWKTESVLLAIVVGAGAVVGFRGLL</sequence>
<dbReference type="EMBL" id="OBEJ01000002">
    <property type="protein sequence ID" value="SNZ12191.1"/>
    <property type="molecule type" value="Genomic_DNA"/>
</dbReference>
<keyword evidence="3" id="KW-1185">Reference proteome</keyword>
<dbReference type="Pfam" id="PF05437">
    <property type="entry name" value="AzlD"/>
    <property type="match status" value="1"/>
</dbReference>
<evidence type="ECO:0000256" key="1">
    <source>
        <dbReference type="SAM" id="Phobius"/>
    </source>
</evidence>
<protein>
    <submittedName>
        <fullName evidence="2">Uncharacterized membrane protein</fullName>
    </submittedName>
</protein>
<dbReference type="AlphaFoldDB" id="A0A285NX22"/>
<gene>
    <name evidence="2" type="ORF">SAMN06269185_1542</name>
</gene>
<reference evidence="2 3" key="1">
    <citation type="submission" date="2017-09" db="EMBL/GenBank/DDBJ databases">
        <authorList>
            <person name="Ehlers B."/>
            <person name="Leendertz F.H."/>
        </authorList>
    </citation>
    <scope>NUCLEOTIDE SEQUENCE [LARGE SCALE GENOMIC DNA]</scope>
    <source>
        <strain evidence="2 3">DSM 27208</strain>
    </source>
</reference>
<keyword evidence="1" id="KW-0812">Transmembrane</keyword>
<keyword evidence="1" id="KW-1133">Transmembrane helix</keyword>